<dbReference type="Gene3D" id="3.30.565.10">
    <property type="entry name" value="Histidine kinase-like ATPase, C-terminal domain"/>
    <property type="match status" value="1"/>
</dbReference>
<dbReference type="GO" id="GO:0000155">
    <property type="term" value="F:phosphorelay sensor kinase activity"/>
    <property type="evidence" value="ECO:0007669"/>
    <property type="project" value="InterPro"/>
</dbReference>
<evidence type="ECO:0000256" key="8">
    <source>
        <dbReference type="ARBA" id="ARBA00022692"/>
    </source>
</evidence>
<keyword evidence="6" id="KW-0597">Phosphoprotein</keyword>
<sequence length="591" mass="67544">MILRSLVGKLWLTIILLVSLVLSFLTFVLIGFFEKFYIELQVQNMTDNAIKISHIIEENKPQSDVEYLVNNIVSRYAQVCISTDGQNAWYSSDRKGLQEIPFNLIKKDEILNDAIYDKKNVSKRLMFKNQESIVVGIPIKNDQKNGSVYIYQTLEPVKLMIHQTTNFVLLAASIGFILTTFFSFFLSSKITAPLRKMREVVSGMMKGKFDMKVPIQTMDEIGELAHSFNQMSRQLNFNINALTQEKETVTNIISSMVDGVISLDHEGNIGTTNAQAVRFLRNLYNEKNSHITELTLTEELHDLFKLVVETEKKQFMEVNLDQSNWQILMSPLYNQTKIRGAVAVIRDVTEQYRLEKMRKDFIANVSHELRTPISMLQGYSEAIVDGVADSIEEMQELSQIIHDESLRMGRLVNDLLDLARMESGFTELNCQEVDIIPYLERIIRKFKNLQHDKDIEIFGEIGKVYNQHLLVDVDRIEQVLTNLIDNAIRHSKENGLIIVKFYQTEDSTFIEVSDSGVGIAKEEIPFLFDRFYKVDKARTRGRSGTGLGLSIVKNIVYAHGGKITVTSEVGQGTTFTAKFPNDLIVFKNNVE</sequence>
<dbReference type="Pfam" id="PF18698">
    <property type="entry name" value="HisK_sensor"/>
    <property type="match status" value="1"/>
</dbReference>
<keyword evidence="8 15" id="KW-0812">Transmembrane</keyword>
<dbReference type="RefSeq" id="WP_209402591.1">
    <property type="nucleotide sequence ID" value="NZ_JAGIYQ010000002.1"/>
</dbReference>
<organism evidence="18 19">
    <name type="scientific">Gottfriedia endophytica</name>
    <dbReference type="NCBI Taxonomy" id="2820819"/>
    <lineage>
        <taxon>Bacteria</taxon>
        <taxon>Bacillati</taxon>
        <taxon>Bacillota</taxon>
        <taxon>Bacilli</taxon>
        <taxon>Bacillales</taxon>
        <taxon>Bacillaceae</taxon>
        <taxon>Gottfriedia</taxon>
    </lineage>
</organism>
<dbReference type="Pfam" id="PF00512">
    <property type="entry name" value="HisKA"/>
    <property type="match status" value="1"/>
</dbReference>
<dbReference type="PANTHER" id="PTHR42878:SF3">
    <property type="entry name" value="HISTIDINE PROTEIN KINASE SAES"/>
    <property type="match status" value="1"/>
</dbReference>
<dbReference type="InterPro" id="IPR035965">
    <property type="entry name" value="PAS-like_dom_sf"/>
</dbReference>
<evidence type="ECO:0000256" key="3">
    <source>
        <dbReference type="ARBA" id="ARBA00004651"/>
    </source>
</evidence>
<dbReference type="FunFam" id="1.10.287.130:FF:000001">
    <property type="entry name" value="Two-component sensor histidine kinase"/>
    <property type="match status" value="1"/>
</dbReference>
<comment type="subcellular location">
    <subcellularLocation>
        <location evidence="3">Cell membrane</location>
        <topology evidence="3">Multi-pass membrane protein</topology>
    </subcellularLocation>
    <subcellularLocation>
        <location evidence="2">Membrane raft</location>
        <topology evidence="2">Multi-pass membrane protein</topology>
    </subcellularLocation>
</comment>
<evidence type="ECO:0000256" key="4">
    <source>
        <dbReference type="ARBA" id="ARBA00012438"/>
    </source>
</evidence>
<dbReference type="SUPFAM" id="SSF47384">
    <property type="entry name" value="Homodimeric domain of signal transducing histidine kinase"/>
    <property type="match status" value="1"/>
</dbReference>
<feature type="domain" description="Histidine kinase" evidence="16">
    <location>
        <begin position="364"/>
        <end position="583"/>
    </location>
</feature>
<keyword evidence="14 15" id="KW-0472">Membrane</keyword>
<feature type="domain" description="HAMP" evidence="17">
    <location>
        <begin position="188"/>
        <end position="240"/>
    </location>
</feature>
<dbReference type="PROSITE" id="PS50885">
    <property type="entry name" value="HAMP"/>
    <property type="match status" value="1"/>
</dbReference>
<dbReference type="InterPro" id="IPR003661">
    <property type="entry name" value="HisK_dim/P_dom"/>
</dbReference>
<dbReference type="Pfam" id="PF08448">
    <property type="entry name" value="PAS_4"/>
    <property type="match status" value="1"/>
</dbReference>
<proteinExistence type="predicted"/>
<dbReference type="CDD" id="cd06225">
    <property type="entry name" value="HAMP"/>
    <property type="match status" value="1"/>
</dbReference>
<protein>
    <recommendedName>
        <fullName evidence="4">histidine kinase</fullName>
        <ecNumber evidence="4">2.7.13.3</ecNumber>
    </recommendedName>
</protein>
<dbReference type="Proteomes" id="UP000682134">
    <property type="component" value="Unassembled WGS sequence"/>
</dbReference>
<keyword evidence="19" id="KW-1185">Reference proteome</keyword>
<dbReference type="PROSITE" id="PS50109">
    <property type="entry name" value="HIS_KIN"/>
    <property type="match status" value="1"/>
</dbReference>
<dbReference type="PANTHER" id="PTHR42878">
    <property type="entry name" value="TWO-COMPONENT HISTIDINE KINASE"/>
    <property type="match status" value="1"/>
</dbReference>
<evidence type="ECO:0000256" key="13">
    <source>
        <dbReference type="ARBA" id="ARBA00023012"/>
    </source>
</evidence>
<evidence type="ECO:0000256" key="6">
    <source>
        <dbReference type="ARBA" id="ARBA00022553"/>
    </source>
</evidence>
<dbReference type="CDD" id="cd00075">
    <property type="entry name" value="HATPase"/>
    <property type="match status" value="1"/>
</dbReference>
<dbReference type="GO" id="GO:0005524">
    <property type="term" value="F:ATP binding"/>
    <property type="evidence" value="ECO:0007669"/>
    <property type="project" value="UniProtKB-KW"/>
</dbReference>
<dbReference type="SMART" id="SM00387">
    <property type="entry name" value="HATPase_c"/>
    <property type="match status" value="1"/>
</dbReference>
<dbReference type="AlphaFoldDB" id="A0A940NMP0"/>
<evidence type="ECO:0000256" key="1">
    <source>
        <dbReference type="ARBA" id="ARBA00000085"/>
    </source>
</evidence>
<evidence type="ECO:0000256" key="14">
    <source>
        <dbReference type="ARBA" id="ARBA00023136"/>
    </source>
</evidence>
<dbReference type="Gene3D" id="3.30.450.20">
    <property type="entry name" value="PAS domain"/>
    <property type="match status" value="1"/>
</dbReference>
<feature type="transmembrane region" description="Helical" evidence="15">
    <location>
        <begin position="12"/>
        <end position="33"/>
    </location>
</feature>
<dbReference type="FunFam" id="3.30.565.10:FF:000023">
    <property type="entry name" value="PAS domain-containing sensor histidine kinase"/>
    <property type="match status" value="1"/>
</dbReference>
<dbReference type="InterPro" id="IPR036097">
    <property type="entry name" value="HisK_dim/P_sf"/>
</dbReference>
<dbReference type="InterPro" id="IPR003660">
    <property type="entry name" value="HAMP_dom"/>
</dbReference>
<keyword evidence="5" id="KW-1003">Cell membrane</keyword>
<keyword evidence="11" id="KW-0067">ATP-binding</keyword>
<keyword evidence="9" id="KW-0547">Nucleotide-binding</keyword>
<comment type="caution">
    <text evidence="18">The sequence shown here is derived from an EMBL/GenBank/DDBJ whole genome shotgun (WGS) entry which is preliminary data.</text>
</comment>
<evidence type="ECO:0000256" key="10">
    <source>
        <dbReference type="ARBA" id="ARBA00022777"/>
    </source>
</evidence>
<keyword evidence="10" id="KW-0418">Kinase</keyword>
<evidence type="ECO:0000256" key="9">
    <source>
        <dbReference type="ARBA" id="ARBA00022741"/>
    </source>
</evidence>
<dbReference type="GO" id="GO:0030295">
    <property type="term" value="F:protein kinase activator activity"/>
    <property type="evidence" value="ECO:0007669"/>
    <property type="project" value="TreeGrafter"/>
</dbReference>
<dbReference type="InterPro" id="IPR041328">
    <property type="entry name" value="HisK_sensor"/>
</dbReference>
<evidence type="ECO:0000259" key="16">
    <source>
        <dbReference type="PROSITE" id="PS50109"/>
    </source>
</evidence>
<dbReference type="Gene3D" id="1.10.287.130">
    <property type="match status" value="1"/>
</dbReference>
<dbReference type="InterPro" id="IPR050351">
    <property type="entry name" value="BphY/WalK/GraS-like"/>
</dbReference>
<name>A0A940NMP0_9BACI</name>
<dbReference type="CDD" id="cd00082">
    <property type="entry name" value="HisKA"/>
    <property type="match status" value="1"/>
</dbReference>
<dbReference type="SUPFAM" id="SSF158472">
    <property type="entry name" value="HAMP domain-like"/>
    <property type="match status" value="1"/>
</dbReference>
<dbReference type="EC" id="2.7.13.3" evidence="4"/>
<keyword evidence="7" id="KW-0808">Transferase</keyword>
<evidence type="ECO:0000256" key="11">
    <source>
        <dbReference type="ARBA" id="ARBA00022840"/>
    </source>
</evidence>
<dbReference type="InterPro" id="IPR003594">
    <property type="entry name" value="HATPase_dom"/>
</dbReference>
<evidence type="ECO:0000256" key="15">
    <source>
        <dbReference type="SAM" id="Phobius"/>
    </source>
</evidence>
<evidence type="ECO:0000313" key="19">
    <source>
        <dbReference type="Proteomes" id="UP000682134"/>
    </source>
</evidence>
<keyword evidence="12 15" id="KW-1133">Transmembrane helix</keyword>
<dbReference type="PRINTS" id="PR00344">
    <property type="entry name" value="BCTRLSENSOR"/>
</dbReference>
<accession>A0A940NMP0</accession>
<dbReference type="InterPro" id="IPR004358">
    <property type="entry name" value="Sig_transdc_His_kin-like_C"/>
</dbReference>
<dbReference type="GO" id="GO:0045121">
    <property type="term" value="C:membrane raft"/>
    <property type="evidence" value="ECO:0007669"/>
    <property type="project" value="UniProtKB-SubCell"/>
</dbReference>
<dbReference type="GO" id="GO:0005886">
    <property type="term" value="C:plasma membrane"/>
    <property type="evidence" value="ECO:0007669"/>
    <property type="project" value="UniProtKB-SubCell"/>
</dbReference>
<dbReference type="Pfam" id="PF00672">
    <property type="entry name" value="HAMP"/>
    <property type="match status" value="1"/>
</dbReference>
<evidence type="ECO:0000256" key="2">
    <source>
        <dbReference type="ARBA" id="ARBA00004314"/>
    </source>
</evidence>
<dbReference type="SMART" id="SM00388">
    <property type="entry name" value="HisKA"/>
    <property type="match status" value="1"/>
</dbReference>
<dbReference type="SUPFAM" id="SSF55785">
    <property type="entry name" value="PYP-like sensor domain (PAS domain)"/>
    <property type="match status" value="1"/>
</dbReference>
<dbReference type="InterPro" id="IPR036890">
    <property type="entry name" value="HATPase_C_sf"/>
</dbReference>
<dbReference type="InterPro" id="IPR013656">
    <property type="entry name" value="PAS_4"/>
</dbReference>
<dbReference type="SUPFAM" id="SSF55874">
    <property type="entry name" value="ATPase domain of HSP90 chaperone/DNA topoisomerase II/histidine kinase"/>
    <property type="match status" value="1"/>
</dbReference>
<gene>
    <name evidence="18" type="ORF">J5Y03_03525</name>
</gene>
<dbReference type="EMBL" id="JAGIYQ010000002">
    <property type="protein sequence ID" value="MBP0724253.1"/>
    <property type="molecule type" value="Genomic_DNA"/>
</dbReference>
<dbReference type="GO" id="GO:0007234">
    <property type="term" value="P:osmosensory signaling via phosphorelay pathway"/>
    <property type="evidence" value="ECO:0007669"/>
    <property type="project" value="TreeGrafter"/>
</dbReference>
<evidence type="ECO:0000259" key="17">
    <source>
        <dbReference type="PROSITE" id="PS50885"/>
    </source>
</evidence>
<dbReference type="InterPro" id="IPR005467">
    <property type="entry name" value="His_kinase_dom"/>
</dbReference>
<reference evidence="18" key="1">
    <citation type="submission" date="2021-04" db="EMBL/GenBank/DDBJ databases">
        <title>Genome seq and assembly of Bacillus sp.</title>
        <authorList>
            <person name="Chhetri G."/>
        </authorList>
    </citation>
    <scope>NUCLEOTIDE SEQUENCE</scope>
    <source>
        <strain evidence="18">RG28</strain>
    </source>
</reference>
<evidence type="ECO:0000256" key="5">
    <source>
        <dbReference type="ARBA" id="ARBA00022475"/>
    </source>
</evidence>
<evidence type="ECO:0000256" key="12">
    <source>
        <dbReference type="ARBA" id="ARBA00022989"/>
    </source>
</evidence>
<dbReference type="GO" id="GO:0000156">
    <property type="term" value="F:phosphorelay response regulator activity"/>
    <property type="evidence" value="ECO:0007669"/>
    <property type="project" value="TreeGrafter"/>
</dbReference>
<feature type="transmembrane region" description="Helical" evidence="15">
    <location>
        <begin position="167"/>
        <end position="186"/>
    </location>
</feature>
<dbReference type="SMART" id="SM00304">
    <property type="entry name" value="HAMP"/>
    <property type="match status" value="1"/>
</dbReference>
<evidence type="ECO:0000313" key="18">
    <source>
        <dbReference type="EMBL" id="MBP0724253.1"/>
    </source>
</evidence>
<keyword evidence="13" id="KW-0902">Two-component regulatory system</keyword>
<evidence type="ECO:0000256" key="7">
    <source>
        <dbReference type="ARBA" id="ARBA00022679"/>
    </source>
</evidence>
<comment type="catalytic activity">
    <reaction evidence="1">
        <text>ATP + protein L-histidine = ADP + protein N-phospho-L-histidine.</text>
        <dbReference type="EC" id="2.7.13.3"/>
    </reaction>
</comment>
<dbReference type="Gene3D" id="6.10.340.10">
    <property type="match status" value="1"/>
</dbReference>
<dbReference type="Pfam" id="PF02518">
    <property type="entry name" value="HATPase_c"/>
    <property type="match status" value="1"/>
</dbReference>